<gene>
    <name evidence="3" type="ORF">LCGC14_1803290</name>
</gene>
<evidence type="ECO:0000256" key="1">
    <source>
        <dbReference type="SAM" id="Coils"/>
    </source>
</evidence>
<feature type="coiled-coil region" evidence="1">
    <location>
        <begin position="76"/>
        <end position="144"/>
    </location>
</feature>
<feature type="compositionally biased region" description="Acidic residues" evidence="2">
    <location>
        <begin position="260"/>
        <end position="270"/>
    </location>
</feature>
<evidence type="ECO:0000313" key="3">
    <source>
        <dbReference type="EMBL" id="KKM00552.1"/>
    </source>
</evidence>
<comment type="caution">
    <text evidence="3">The sequence shown here is derived from an EMBL/GenBank/DDBJ whole genome shotgun (WGS) entry which is preliminary data.</text>
</comment>
<feature type="coiled-coil region" evidence="1">
    <location>
        <begin position="172"/>
        <end position="206"/>
    </location>
</feature>
<proteinExistence type="predicted"/>
<sequence>MDELLQKLLETEVLTEETQKELQEAIETKVSEAVEEAKAEAAADVRAELTEQWVNERDALIEAVDAKVGDFLDSELEELKGDIDRFRDLEAEAAEKLVEAKALMSEELKSDLAELVEKLDAFLEIRLRVELEELVEDIEQVKKDEFGRKIFEAVQAEYSKNFADDESLEGTLRETEKRLEDSTEALEEAERKVAEMERSKKLKEILNPLSGRQKEVMEAILKNVDTENLVEGYKTFIGRVVKETEEDESEKEDKVLAEGASEDEEKEDLLENAKIVTGDDEDKIAENEKQLTESEEEGLSVEAKDRLQRWAGITRD</sequence>
<accession>A0A0F9HBS5</accession>
<evidence type="ECO:0000256" key="2">
    <source>
        <dbReference type="SAM" id="MobiDB-lite"/>
    </source>
</evidence>
<organism evidence="3">
    <name type="scientific">marine sediment metagenome</name>
    <dbReference type="NCBI Taxonomy" id="412755"/>
    <lineage>
        <taxon>unclassified sequences</taxon>
        <taxon>metagenomes</taxon>
        <taxon>ecological metagenomes</taxon>
    </lineage>
</organism>
<reference evidence="3" key="1">
    <citation type="journal article" date="2015" name="Nature">
        <title>Complex archaea that bridge the gap between prokaryotes and eukaryotes.</title>
        <authorList>
            <person name="Spang A."/>
            <person name="Saw J.H."/>
            <person name="Jorgensen S.L."/>
            <person name="Zaremba-Niedzwiedzka K."/>
            <person name="Martijn J."/>
            <person name="Lind A.E."/>
            <person name="van Eijk R."/>
            <person name="Schleper C."/>
            <person name="Guy L."/>
            <person name="Ettema T.J."/>
        </authorList>
    </citation>
    <scope>NUCLEOTIDE SEQUENCE</scope>
</reference>
<name>A0A0F9HBS5_9ZZZZ</name>
<keyword evidence="1" id="KW-0175">Coiled coil</keyword>
<protein>
    <submittedName>
        <fullName evidence="3">Uncharacterized protein</fullName>
    </submittedName>
</protein>
<feature type="region of interest" description="Disordered" evidence="2">
    <location>
        <begin position="243"/>
        <end position="303"/>
    </location>
</feature>
<dbReference type="AlphaFoldDB" id="A0A0F9HBS5"/>
<dbReference type="EMBL" id="LAZR01017408">
    <property type="protein sequence ID" value="KKM00552.1"/>
    <property type="molecule type" value="Genomic_DNA"/>
</dbReference>